<keyword evidence="6" id="KW-0732">Signal</keyword>
<reference evidence="18" key="1">
    <citation type="submission" date="2021-02" db="EMBL/GenBank/DDBJ databases">
        <authorList>
            <person name="Nowell W R."/>
        </authorList>
    </citation>
    <scope>NUCLEOTIDE SEQUENCE</scope>
</reference>
<keyword evidence="11 16" id="KW-1133">Transmembrane helix</keyword>
<comment type="caution">
    <text evidence="18">The sequence shown here is derived from an EMBL/GenBank/DDBJ whole genome shotgun (WGS) entry which is preliminary data.</text>
</comment>
<dbReference type="Proteomes" id="UP000663828">
    <property type="component" value="Unassembled WGS sequence"/>
</dbReference>
<evidence type="ECO:0000256" key="7">
    <source>
        <dbReference type="ARBA" id="ARBA00022737"/>
    </source>
</evidence>
<name>A0A813U1K2_ADIRI</name>
<proteinExistence type="predicted"/>
<dbReference type="InterPro" id="IPR036116">
    <property type="entry name" value="FN3_sf"/>
</dbReference>
<sequence>MNECGAVQKSNSVRVKRIEQSTIQIMTRYFLVFATFILFELVHSEEQLVQTDSRLSSSSLCSIHRQGFGQLEHVQLTSTSINIRLKNFFSEVTCPSIHVDVAITNLQTNKLERTIENIQTSTVQIDQLFPNENYSITIKISNEIDTRILPAHVFQTLPFASQQIETLTNEDLLSIEHIEAFVLPHTLLYIVTLPPQMRRANILANITLSYSHNRRQYQYHQLVKPLDNNVISHLGRLTTKTIAFSLELPYENKTSIEYTSFIQLFLSNDQRHSIVDHPVIIESPQPITMEFISLSTRSMRVSINHLCSSYIEVKVTVYQNSEIISRGQCDINKKDNSLDAIVNGQCSLTFDKLQPEQNYSLSIRTTCPITTSSAASYVFYDRARVFPIQTTSGLPDDRSFLLSFSQTNRTLSWKESSSNMSYLGPDYYYELLTKLNQNWTLIYQGNETFYQLNKKLIDRTNLTFRLYVGNRFGRQEKNYSQIDIQIETVRPSYTNNQIVSFTVLILFLLLLLFGFLCFGFYLRNKKLYGKLKKKYYQNGEISDKELEHLRSLTHPTGLKDNILYTWNHTPTNGDLNKLPTIERALIKLDRLIGKGAFGEVYAGTMLSKQSVAVKTLLSTASSSQRMDFLKEAIIMNQFSHEHIVHLLGVCFQNDNQPQFLVLELMNRGDLQNYLRRSRPTKENNYQCQLSYEDCLDIAKQIADGACYLEQNSYVHRDLAARNCLVSTSENGNMIVKIGDFGLARMLSQQDYYRKTGEALLPVRWMAPESLLDALFTSHSDIWSFGIVMWEIITLGQVPYSPLNNQQVISLVTTTRGTLQKPTQCTQTLYELMVTCWHYIPENRLNFQDVHSRLNEIELDKQKEQPATWFSYETSSETARQVVNGVLSHIEPPTSISFEGSDAGECRSSTSGCFSSMTESNSQLHHHSNRLASPYQLRLIDDTTSNEFIGDSHSDIIVRSL</sequence>
<dbReference type="PANTHER" id="PTHR24416">
    <property type="entry name" value="TYROSINE-PROTEIN KINASE RECEPTOR"/>
    <property type="match status" value="1"/>
</dbReference>
<evidence type="ECO:0000256" key="16">
    <source>
        <dbReference type="SAM" id="Phobius"/>
    </source>
</evidence>
<keyword evidence="4" id="KW-0808">Transferase</keyword>
<evidence type="ECO:0000313" key="18">
    <source>
        <dbReference type="EMBL" id="CAF0821899.1"/>
    </source>
</evidence>
<dbReference type="SMART" id="SM00219">
    <property type="entry name" value="TyrKc"/>
    <property type="match status" value="1"/>
</dbReference>
<keyword evidence="7" id="KW-0677">Repeat</keyword>
<comment type="catalytic activity">
    <reaction evidence="14">
        <text>L-tyrosyl-[protein] + ATP = O-phospho-L-tyrosyl-[protein] + ADP + H(+)</text>
        <dbReference type="Rhea" id="RHEA:10596"/>
        <dbReference type="Rhea" id="RHEA-COMP:10136"/>
        <dbReference type="Rhea" id="RHEA-COMP:20101"/>
        <dbReference type="ChEBI" id="CHEBI:15378"/>
        <dbReference type="ChEBI" id="CHEBI:30616"/>
        <dbReference type="ChEBI" id="CHEBI:46858"/>
        <dbReference type="ChEBI" id="CHEBI:61978"/>
        <dbReference type="ChEBI" id="CHEBI:456216"/>
        <dbReference type="EC" id="2.7.10.1"/>
    </reaction>
</comment>
<keyword evidence="13" id="KW-0829">Tyrosine-protein kinase</keyword>
<feature type="transmembrane region" description="Helical" evidence="16">
    <location>
        <begin position="498"/>
        <end position="522"/>
    </location>
</feature>
<evidence type="ECO:0000256" key="10">
    <source>
        <dbReference type="ARBA" id="ARBA00022840"/>
    </source>
</evidence>
<dbReference type="PROSITE" id="PS00109">
    <property type="entry name" value="PROTEIN_KINASE_TYR"/>
    <property type="match status" value="1"/>
</dbReference>
<keyword evidence="19" id="KW-1185">Reference proteome</keyword>
<dbReference type="PROSITE" id="PS00107">
    <property type="entry name" value="PROTEIN_KINASE_ATP"/>
    <property type="match status" value="1"/>
</dbReference>
<protein>
    <recommendedName>
        <fullName evidence="2">receptor protein-tyrosine kinase</fullName>
        <ecNumber evidence="2">2.7.10.1</ecNumber>
    </recommendedName>
</protein>
<dbReference type="InterPro" id="IPR050122">
    <property type="entry name" value="RTK"/>
</dbReference>
<dbReference type="FunFam" id="1.10.510.10:FF:000554">
    <property type="entry name" value="Predicted protein"/>
    <property type="match status" value="1"/>
</dbReference>
<dbReference type="SUPFAM" id="SSF49265">
    <property type="entry name" value="Fibronectin type III"/>
    <property type="match status" value="1"/>
</dbReference>
<dbReference type="GO" id="GO:0004714">
    <property type="term" value="F:transmembrane receptor protein tyrosine kinase activity"/>
    <property type="evidence" value="ECO:0007669"/>
    <property type="project" value="UniProtKB-EC"/>
</dbReference>
<gene>
    <name evidence="18" type="ORF">XAT740_LOCUS4003</name>
</gene>
<dbReference type="Gene3D" id="3.30.200.20">
    <property type="entry name" value="Phosphorylase Kinase, domain 1"/>
    <property type="match status" value="1"/>
</dbReference>
<dbReference type="GO" id="GO:0005524">
    <property type="term" value="F:ATP binding"/>
    <property type="evidence" value="ECO:0007669"/>
    <property type="project" value="UniProtKB-UniRule"/>
</dbReference>
<accession>A0A813U1K2</accession>
<evidence type="ECO:0000256" key="3">
    <source>
        <dbReference type="ARBA" id="ARBA00022553"/>
    </source>
</evidence>
<dbReference type="PRINTS" id="PR00109">
    <property type="entry name" value="TYRKINASE"/>
</dbReference>
<dbReference type="InterPro" id="IPR008266">
    <property type="entry name" value="Tyr_kinase_AS"/>
</dbReference>
<dbReference type="EMBL" id="CAJNOR010000159">
    <property type="protein sequence ID" value="CAF0821899.1"/>
    <property type="molecule type" value="Genomic_DNA"/>
</dbReference>
<comment type="subcellular location">
    <subcellularLocation>
        <location evidence="1">Membrane</location>
        <topology evidence="1">Single-pass type I membrane protein</topology>
    </subcellularLocation>
</comment>
<dbReference type="InterPro" id="IPR011009">
    <property type="entry name" value="Kinase-like_dom_sf"/>
</dbReference>
<dbReference type="GO" id="GO:0043235">
    <property type="term" value="C:receptor complex"/>
    <property type="evidence" value="ECO:0007669"/>
    <property type="project" value="TreeGrafter"/>
</dbReference>
<dbReference type="InterPro" id="IPR017441">
    <property type="entry name" value="Protein_kinase_ATP_BS"/>
</dbReference>
<keyword evidence="8 15" id="KW-0547">Nucleotide-binding</keyword>
<dbReference type="Pfam" id="PF07714">
    <property type="entry name" value="PK_Tyr_Ser-Thr"/>
    <property type="match status" value="1"/>
</dbReference>
<feature type="domain" description="Protein kinase" evidence="17">
    <location>
        <begin position="586"/>
        <end position="853"/>
    </location>
</feature>
<dbReference type="InterPro" id="IPR001245">
    <property type="entry name" value="Ser-Thr/Tyr_kinase_cat_dom"/>
</dbReference>
<evidence type="ECO:0000256" key="8">
    <source>
        <dbReference type="ARBA" id="ARBA00022741"/>
    </source>
</evidence>
<evidence type="ECO:0000313" key="19">
    <source>
        <dbReference type="Proteomes" id="UP000663828"/>
    </source>
</evidence>
<evidence type="ECO:0000256" key="6">
    <source>
        <dbReference type="ARBA" id="ARBA00022729"/>
    </source>
</evidence>
<dbReference type="InterPro" id="IPR000719">
    <property type="entry name" value="Prot_kinase_dom"/>
</dbReference>
<dbReference type="PANTHER" id="PTHR24416:SF525">
    <property type="entry name" value="INSULIN-LIKE RECEPTOR"/>
    <property type="match status" value="1"/>
</dbReference>
<keyword evidence="5 16" id="KW-0812">Transmembrane</keyword>
<evidence type="ECO:0000256" key="15">
    <source>
        <dbReference type="PROSITE-ProRule" id="PRU10141"/>
    </source>
</evidence>
<keyword evidence="10 15" id="KW-0067">ATP-binding</keyword>
<dbReference type="AlphaFoldDB" id="A0A813U1K2"/>
<organism evidence="18 19">
    <name type="scientific">Adineta ricciae</name>
    <name type="common">Rotifer</name>
    <dbReference type="NCBI Taxonomy" id="249248"/>
    <lineage>
        <taxon>Eukaryota</taxon>
        <taxon>Metazoa</taxon>
        <taxon>Spiralia</taxon>
        <taxon>Gnathifera</taxon>
        <taxon>Rotifera</taxon>
        <taxon>Eurotatoria</taxon>
        <taxon>Bdelloidea</taxon>
        <taxon>Adinetida</taxon>
        <taxon>Adinetidae</taxon>
        <taxon>Adineta</taxon>
    </lineage>
</organism>
<dbReference type="SUPFAM" id="SSF56112">
    <property type="entry name" value="Protein kinase-like (PK-like)"/>
    <property type="match status" value="1"/>
</dbReference>
<dbReference type="EC" id="2.7.10.1" evidence="2"/>
<evidence type="ECO:0000256" key="9">
    <source>
        <dbReference type="ARBA" id="ARBA00022777"/>
    </source>
</evidence>
<dbReference type="GO" id="GO:0005886">
    <property type="term" value="C:plasma membrane"/>
    <property type="evidence" value="ECO:0007669"/>
    <property type="project" value="TreeGrafter"/>
</dbReference>
<dbReference type="InterPro" id="IPR020635">
    <property type="entry name" value="Tyr_kinase_cat_dom"/>
</dbReference>
<feature type="binding site" evidence="15">
    <location>
        <position position="614"/>
    </location>
    <ligand>
        <name>ATP</name>
        <dbReference type="ChEBI" id="CHEBI:30616"/>
    </ligand>
</feature>
<evidence type="ECO:0000256" key="13">
    <source>
        <dbReference type="ARBA" id="ARBA00023137"/>
    </source>
</evidence>
<evidence type="ECO:0000256" key="12">
    <source>
        <dbReference type="ARBA" id="ARBA00023136"/>
    </source>
</evidence>
<keyword evidence="12 16" id="KW-0472">Membrane</keyword>
<dbReference type="Gene3D" id="1.10.510.10">
    <property type="entry name" value="Transferase(Phosphotransferase) domain 1"/>
    <property type="match status" value="1"/>
</dbReference>
<evidence type="ECO:0000256" key="14">
    <source>
        <dbReference type="ARBA" id="ARBA00051243"/>
    </source>
</evidence>
<dbReference type="PROSITE" id="PS50011">
    <property type="entry name" value="PROTEIN_KINASE_DOM"/>
    <property type="match status" value="1"/>
</dbReference>
<keyword evidence="3" id="KW-0597">Phosphoprotein</keyword>
<evidence type="ECO:0000259" key="17">
    <source>
        <dbReference type="PROSITE" id="PS50011"/>
    </source>
</evidence>
<evidence type="ECO:0000256" key="4">
    <source>
        <dbReference type="ARBA" id="ARBA00022679"/>
    </source>
</evidence>
<evidence type="ECO:0000256" key="11">
    <source>
        <dbReference type="ARBA" id="ARBA00022989"/>
    </source>
</evidence>
<evidence type="ECO:0000256" key="5">
    <source>
        <dbReference type="ARBA" id="ARBA00022692"/>
    </source>
</evidence>
<evidence type="ECO:0000256" key="2">
    <source>
        <dbReference type="ARBA" id="ARBA00011902"/>
    </source>
</evidence>
<evidence type="ECO:0000256" key="1">
    <source>
        <dbReference type="ARBA" id="ARBA00004479"/>
    </source>
</evidence>
<dbReference type="GO" id="GO:0007169">
    <property type="term" value="P:cell surface receptor protein tyrosine kinase signaling pathway"/>
    <property type="evidence" value="ECO:0007669"/>
    <property type="project" value="TreeGrafter"/>
</dbReference>
<keyword evidence="9" id="KW-0418">Kinase</keyword>